<dbReference type="Proteomes" id="UP001159363">
    <property type="component" value="Chromosome 4"/>
</dbReference>
<organism evidence="1 2">
    <name type="scientific">Dryococelus australis</name>
    <dbReference type="NCBI Taxonomy" id="614101"/>
    <lineage>
        <taxon>Eukaryota</taxon>
        <taxon>Metazoa</taxon>
        <taxon>Ecdysozoa</taxon>
        <taxon>Arthropoda</taxon>
        <taxon>Hexapoda</taxon>
        <taxon>Insecta</taxon>
        <taxon>Pterygota</taxon>
        <taxon>Neoptera</taxon>
        <taxon>Polyneoptera</taxon>
        <taxon>Phasmatodea</taxon>
        <taxon>Verophasmatodea</taxon>
        <taxon>Anareolatae</taxon>
        <taxon>Phasmatidae</taxon>
        <taxon>Eurycanthinae</taxon>
        <taxon>Dryococelus</taxon>
    </lineage>
</organism>
<proteinExistence type="predicted"/>
<name>A0ABQ9HDJ1_9NEOP</name>
<protein>
    <recommendedName>
        <fullName evidence="3">Transposase</fullName>
    </recommendedName>
</protein>
<sequence>MPKASYLYKVAAKLKRQTRILSKNLRMAEDICNMECFKELAVHVDAVTYQFIMSQVRTQKFKPRGRRFTLDDKILALSLYKQSGKAYKLLTRIFSLPS</sequence>
<reference evidence="1 2" key="1">
    <citation type="submission" date="2023-02" db="EMBL/GenBank/DDBJ databases">
        <title>LHISI_Scaffold_Assembly.</title>
        <authorList>
            <person name="Stuart O.P."/>
            <person name="Cleave R."/>
            <person name="Magrath M.J.L."/>
            <person name="Mikheyev A.S."/>
        </authorList>
    </citation>
    <scope>NUCLEOTIDE SEQUENCE [LARGE SCALE GENOMIC DNA]</scope>
    <source>
        <strain evidence="1">Daus_M_001</strain>
        <tissue evidence="1">Leg muscle</tissue>
    </source>
</reference>
<keyword evidence="2" id="KW-1185">Reference proteome</keyword>
<comment type="caution">
    <text evidence="1">The sequence shown here is derived from an EMBL/GenBank/DDBJ whole genome shotgun (WGS) entry which is preliminary data.</text>
</comment>
<evidence type="ECO:0000313" key="2">
    <source>
        <dbReference type="Proteomes" id="UP001159363"/>
    </source>
</evidence>
<dbReference type="EMBL" id="JARBHB010000005">
    <property type="protein sequence ID" value="KAJ8882295.1"/>
    <property type="molecule type" value="Genomic_DNA"/>
</dbReference>
<evidence type="ECO:0008006" key="3">
    <source>
        <dbReference type="Google" id="ProtNLM"/>
    </source>
</evidence>
<gene>
    <name evidence="1" type="ORF">PR048_014097</name>
</gene>
<evidence type="ECO:0000313" key="1">
    <source>
        <dbReference type="EMBL" id="KAJ8882295.1"/>
    </source>
</evidence>
<accession>A0ABQ9HDJ1</accession>